<organism evidence="5 6">
    <name type="scientific">Lysobacter korlensis</name>
    <dbReference type="NCBI Taxonomy" id="553636"/>
    <lineage>
        <taxon>Bacteria</taxon>
        <taxon>Pseudomonadati</taxon>
        <taxon>Pseudomonadota</taxon>
        <taxon>Gammaproteobacteria</taxon>
        <taxon>Lysobacterales</taxon>
        <taxon>Lysobacteraceae</taxon>
        <taxon>Lysobacter</taxon>
    </lineage>
</organism>
<reference evidence="5 6" key="1">
    <citation type="submission" date="2024-09" db="EMBL/GenBank/DDBJ databases">
        <authorList>
            <person name="Sun Q."/>
            <person name="Mori K."/>
        </authorList>
    </citation>
    <scope>NUCLEOTIDE SEQUENCE [LARGE SCALE GENOMIC DNA]</scope>
    <source>
        <strain evidence="5 6">KCTC 23076</strain>
    </source>
</reference>
<dbReference type="CDD" id="cd07377">
    <property type="entry name" value="WHTH_GntR"/>
    <property type="match status" value="1"/>
</dbReference>
<evidence type="ECO:0000313" key="5">
    <source>
        <dbReference type="EMBL" id="MFC0678786.1"/>
    </source>
</evidence>
<gene>
    <name evidence="5" type="ORF">ACFFGH_13130</name>
</gene>
<evidence type="ECO:0000313" key="6">
    <source>
        <dbReference type="Proteomes" id="UP001589896"/>
    </source>
</evidence>
<dbReference type="RefSeq" id="WP_386668935.1">
    <property type="nucleotide sequence ID" value="NZ_JBHLTG010000002.1"/>
</dbReference>
<dbReference type="SMART" id="SM00895">
    <property type="entry name" value="FCD"/>
    <property type="match status" value="1"/>
</dbReference>
<dbReference type="InterPro" id="IPR036390">
    <property type="entry name" value="WH_DNA-bd_sf"/>
</dbReference>
<dbReference type="SUPFAM" id="SSF46785">
    <property type="entry name" value="Winged helix' DNA-binding domain"/>
    <property type="match status" value="1"/>
</dbReference>
<comment type="caution">
    <text evidence="5">The sequence shown here is derived from an EMBL/GenBank/DDBJ whole genome shotgun (WGS) entry which is preliminary data.</text>
</comment>
<evidence type="ECO:0000259" key="4">
    <source>
        <dbReference type="PROSITE" id="PS50949"/>
    </source>
</evidence>
<proteinExistence type="predicted"/>
<dbReference type="PRINTS" id="PR00035">
    <property type="entry name" value="HTHGNTR"/>
</dbReference>
<dbReference type="Pfam" id="PF07729">
    <property type="entry name" value="FCD"/>
    <property type="match status" value="1"/>
</dbReference>
<dbReference type="Pfam" id="PF00392">
    <property type="entry name" value="GntR"/>
    <property type="match status" value="1"/>
</dbReference>
<dbReference type="SMART" id="SM00345">
    <property type="entry name" value="HTH_GNTR"/>
    <property type="match status" value="1"/>
</dbReference>
<dbReference type="InterPro" id="IPR011711">
    <property type="entry name" value="GntR_C"/>
</dbReference>
<keyword evidence="2" id="KW-0238">DNA-binding</keyword>
<dbReference type="PANTHER" id="PTHR43537">
    <property type="entry name" value="TRANSCRIPTIONAL REGULATOR, GNTR FAMILY"/>
    <property type="match status" value="1"/>
</dbReference>
<dbReference type="Proteomes" id="UP001589896">
    <property type="component" value="Unassembled WGS sequence"/>
</dbReference>
<evidence type="ECO:0000256" key="3">
    <source>
        <dbReference type="ARBA" id="ARBA00023163"/>
    </source>
</evidence>
<feature type="domain" description="HTH gntR-type" evidence="4">
    <location>
        <begin position="18"/>
        <end position="86"/>
    </location>
</feature>
<keyword evidence="6" id="KW-1185">Reference proteome</keyword>
<name>A0ABV6RP72_9GAMM</name>
<dbReference type="Gene3D" id="1.10.10.10">
    <property type="entry name" value="Winged helix-like DNA-binding domain superfamily/Winged helix DNA-binding domain"/>
    <property type="match status" value="1"/>
</dbReference>
<accession>A0ABV6RP72</accession>
<dbReference type="InterPro" id="IPR008920">
    <property type="entry name" value="TF_FadR/GntR_C"/>
</dbReference>
<sequence>MTILPNSEPERSSGYMMRGLQGRVIDAIGQAIVGGRYKPGELLPRESELTEAYGVSRTSVREAMKVLSAKGLVEIRQKVGTRVRPQELWNTFDSDLLAWYHAQGLGEVIMRDLVELRQILEPSAARLAAGRASMPNLHRIETALAAMGENAHDHQGYAASDVEFHMAVYEASHNVLLQRFGRLVADFMHLSFNLQQHAANGGADFTEDVASHGAVFAAINRGDAADASDRMLTVVLEGKRALIEALTKRDKAQAQELAEAALREARTQ</sequence>
<dbReference type="EMBL" id="JBHLTG010000002">
    <property type="protein sequence ID" value="MFC0678786.1"/>
    <property type="molecule type" value="Genomic_DNA"/>
</dbReference>
<keyword evidence="1" id="KW-0805">Transcription regulation</keyword>
<keyword evidence="3" id="KW-0804">Transcription</keyword>
<dbReference type="InterPro" id="IPR036388">
    <property type="entry name" value="WH-like_DNA-bd_sf"/>
</dbReference>
<dbReference type="InterPro" id="IPR000524">
    <property type="entry name" value="Tscrpt_reg_HTH_GntR"/>
</dbReference>
<dbReference type="Gene3D" id="1.20.120.530">
    <property type="entry name" value="GntR ligand-binding domain-like"/>
    <property type="match status" value="1"/>
</dbReference>
<protein>
    <submittedName>
        <fullName evidence="5">FadR/GntR family transcriptional regulator</fullName>
    </submittedName>
</protein>
<evidence type="ECO:0000256" key="2">
    <source>
        <dbReference type="ARBA" id="ARBA00023125"/>
    </source>
</evidence>
<dbReference type="SUPFAM" id="SSF48008">
    <property type="entry name" value="GntR ligand-binding domain-like"/>
    <property type="match status" value="1"/>
</dbReference>
<evidence type="ECO:0000256" key="1">
    <source>
        <dbReference type="ARBA" id="ARBA00023015"/>
    </source>
</evidence>
<dbReference type="PANTHER" id="PTHR43537:SF44">
    <property type="entry name" value="GNTR FAMILY REGULATORY PROTEIN"/>
    <property type="match status" value="1"/>
</dbReference>
<dbReference type="PROSITE" id="PS50949">
    <property type="entry name" value="HTH_GNTR"/>
    <property type="match status" value="1"/>
</dbReference>